<dbReference type="SUPFAM" id="SSF53335">
    <property type="entry name" value="S-adenosyl-L-methionine-dependent methyltransferases"/>
    <property type="match status" value="1"/>
</dbReference>
<comment type="caution">
    <text evidence="7">The sequence shown here is derived from an EMBL/GenBank/DDBJ whole genome shotgun (WGS) entry which is preliminary data.</text>
</comment>
<evidence type="ECO:0000256" key="1">
    <source>
        <dbReference type="ARBA" id="ARBA00001541"/>
    </source>
</evidence>
<accession>A0A401UZB0</accession>
<dbReference type="PROSITE" id="PS50123">
    <property type="entry name" value="CHER"/>
    <property type="match status" value="1"/>
</dbReference>
<dbReference type="EC" id="2.1.1.80" evidence="2"/>
<dbReference type="PANTHER" id="PTHR24422:SF21">
    <property type="entry name" value="CHEMOTAXIS PROTEIN METHYLTRANSFERASE 1"/>
    <property type="match status" value="1"/>
</dbReference>
<evidence type="ECO:0000256" key="5">
    <source>
        <dbReference type="ARBA" id="ARBA00022691"/>
    </source>
</evidence>
<gene>
    <name evidence="7" type="ORF">CTKZ_14420</name>
</gene>
<evidence type="ECO:0000256" key="3">
    <source>
        <dbReference type="ARBA" id="ARBA00022603"/>
    </source>
</evidence>
<evidence type="ECO:0000256" key="2">
    <source>
        <dbReference type="ARBA" id="ARBA00012534"/>
    </source>
</evidence>
<dbReference type="InterPro" id="IPR036804">
    <property type="entry name" value="CheR_N_sf"/>
</dbReference>
<reference evidence="7 8" key="1">
    <citation type="submission" date="2018-11" db="EMBL/GenBank/DDBJ databases">
        <title>Draft genome sequence of Cellulomonas takizawaensis strain TKZ-21.</title>
        <authorList>
            <person name="Yamamura H."/>
            <person name="Hayashi T."/>
            <person name="Hamada M."/>
            <person name="Serisawa Y."/>
            <person name="Matsuyama K."/>
            <person name="Nakagawa Y."/>
            <person name="Otoguro M."/>
            <person name="Yanagida F."/>
            <person name="Hayakawa M."/>
        </authorList>
    </citation>
    <scope>NUCLEOTIDE SEQUENCE [LARGE SCALE GENOMIC DNA]</scope>
    <source>
        <strain evidence="7 8">TKZ-21</strain>
    </source>
</reference>
<keyword evidence="8" id="KW-1185">Reference proteome</keyword>
<dbReference type="InterPro" id="IPR022641">
    <property type="entry name" value="CheR_N"/>
</dbReference>
<keyword evidence="4" id="KW-0808">Transferase</keyword>
<dbReference type="Gene3D" id="3.40.50.150">
    <property type="entry name" value="Vaccinia Virus protein VP39"/>
    <property type="match status" value="1"/>
</dbReference>
<dbReference type="Pfam" id="PF03705">
    <property type="entry name" value="CheR_N"/>
    <property type="match status" value="1"/>
</dbReference>
<protein>
    <recommendedName>
        <fullName evidence="2">protein-glutamate O-methyltransferase</fullName>
        <ecNumber evidence="2">2.1.1.80</ecNumber>
    </recommendedName>
</protein>
<dbReference type="AlphaFoldDB" id="A0A401UZB0"/>
<dbReference type="GO" id="GO:0008983">
    <property type="term" value="F:protein-glutamate O-methyltransferase activity"/>
    <property type="evidence" value="ECO:0007669"/>
    <property type="project" value="UniProtKB-EC"/>
</dbReference>
<evidence type="ECO:0000259" key="6">
    <source>
        <dbReference type="PROSITE" id="PS50123"/>
    </source>
</evidence>
<name>A0A401UZB0_9CELL</name>
<feature type="domain" description="CheR-type methyltransferase" evidence="6">
    <location>
        <begin position="1"/>
        <end position="271"/>
    </location>
</feature>
<dbReference type="RefSeq" id="WP_124342399.1">
    <property type="nucleotide sequence ID" value="NZ_BHYL01000100.1"/>
</dbReference>
<dbReference type="InterPro" id="IPR000780">
    <property type="entry name" value="CheR_MeTrfase"/>
</dbReference>
<evidence type="ECO:0000313" key="8">
    <source>
        <dbReference type="Proteomes" id="UP000288246"/>
    </source>
</evidence>
<dbReference type="PRINTS" id="PR00996">
    <property type="entry name" value="CHERMTFRASE"/>
</dbReference>
<dbReference type="EMBL" id="BHYL01000100">
    <property type="protein sequence ID" value="GCD19880.1"/>
    <property type="molecule type" value="Genomic_DNA"/>
</dbReference>
<dbReference type="InterPro" id="IPR050903">
    <property type="entry name" value="Bact_Chemotaxis_MeTrfase"/>
</dbReference>
<dbReference type="InterPro" id="IPR022642">
    <property type="entry name" value="CheR_C"/>
</dbReference>
<comment type="catalytic activity">
    <reaction evidence="1">
        <text>L-glutamyl-[protein] + S-adenosyl-L-methionine = [protein]-L-glutamate 5-O-methyl ester + S-adenosyl-L-homocysteine</text>
        <dbReference type="Rhea" id="RHEA:24452"/>
        <dbReference type="Rhea" id="RHEA-COMP:10208"/>
        <dbReference type="Rhea" id="RHEA-COMP:10311"/>
        <dbReference type="ChEBI" id="CHEBI:29973"/>
        <dbReference type="ChEBI" id="CHEBI:57856"/>
        <dbReference type="ChEBI" id="CHEBI:59789"/>
        <dbReference type="ChEBI" id="CHEBI:82795"/>
        <dbReference type="EC" id="2.1.1.80"/>
    </reaction>
</comment>
<dbReference type="Gene3D" id="1.10.155.10">
    <property type="entry name" value="Chemotaxis receptor methyltransferase CheR, N-terminal domain"/>
    <property type="match status" value="1"/>
</dbReference>
<organism evidence="7 8">
    <name type="scientific">Cellulomonas algicola</name>
    <dbReference type="NCBI Taxonomy" id="2071633"/>
    <lineage>
        <taxon>Bacteria</taxon>
        <taxon>Bacillati</taxon>
        <taxon>Actinomycetota</taxon>
        <taxon>Actinomycetes</taxon>
        <taxon>Micrococcales</taxon>
        <taxon>Cellulomonadaceae</taxon>
        <taxon>Cellulomonas</taxon>
    </lineage>
</organism>
<dbReference type="SMART" id="SM00138">
    <property type="entry name" value="MeTrc"/>
    <property type="match status" value="1"/>
</dbReference>
<dbReference type="OrthoDB" id="9816309at2"/>
<sequence length="312" mass="33789">MSLAPDAFAYVAELVARRAGINLDAGKEYLVESRLQPLAQRAGHTRVDTYVRELRTGEREADVRAVVDALTTNETSFFRDGAPFRALAEHVVPALRGADGTLPRLRVWSAACSTGQEPYSIAMTLADAVPDTAVEIVATDINATVLDRASQGVYSRLETNRGLPTPMLVRHFEADGTGWRVRDHLRRQVTFLRHNLLDAPPFGGGFDVVFLRNVLIYFDLPVKQAVLDRVLAAMRPGGFLVLGAAETTIGLDDGWERVPVERGAVYRAAAVPSLLTPTLRSFAPAPIAPLGVVPSARVAAVPLSDSVRGESR</sequence>
<evidence type="ECO:0000313" key="7">
    <source>
        <dbReference type="EMBL" id="GCD19880.1"/>
    </source>
</evidence>
<dbReference type="SUPFAM" id="SSF47757">
    <property type="entry name" value="Chemotaxis receptor methyltransferase CheR, N-terminal domain"/>
    <property type="match status" value="1"/>
</dbReference>
<proteinExistence type="predicted"/>
<dbReference type="InterPro" id="IPR029063">
    <property type="entry name" value="SAM-dependent_MTases_sf"/>
</dbReference>
<dbReference type="Proteomes" id="UP000288246">
    <property type="component" value="Unassembled WGS sequence"/>
</dbReference>
<dbReference type="Pfam" id="PF01739">
    <property type="entry name" value="CheR"/>
    <property type="match status" value="1"/>
</dbReference>
<keyword evidence="3" id="KW-0489">Methyltransferase</keyword>
<keyword evidence="5" id="KW-0949">S-adenosyl-L-methionine</keyword>
<dbReference type="PANTHER" id="PTHR24422">
    <property type="entry name" value="CHEMOTAXIS PROTEIN METHYLTRANSFERASE"/>
    <property type="match status" value="1"/>
</dbReference>
<dbReference type="CDD" id="cd02440">
    <property type="entry name" value="AdoMet_MTases"/>
    <property type="match status" value="1"/>
</dbReference>
<evidence type="ECO:0000256" key="4">
    <source>
        <dbReference type="ARBA" id="ARBA00022679"/>
    </source>
</evidence>
<dbReference type="GO" id="GO:0032259">
    <property type="term" value="P:methylation"/>
    <property type="evidence" value="ECO:0007669"/>
    <property type="project" value="UniProtKB-KW"/>
</dbReference>